<keyword evidence="2" id="KW-1185">Reference proteome</keyword>
<evidence type="ECO:0000313" key="2">
    <source>
        <dbReference type="Proteomes" id="UP000050969"/>
    </source>
</evidence>
<proteinExistence type="predicted"/>
<dbReference type="OrthoDB" id="8612906at2"/>
<gene>
    <name evidence="1" type="ORF">IV56_GL002087</name>
</gene>
<accession>A0A0R2MQJ4</accession>
<dbReference type="AlphaFoldDB" id="A0A0R2MQJ4"/>
<dbReference type="PATRIC" id="fig|1293598.4.peg.2178"/>
<dbReference type="EMBL" id="JQCE01000058">
    <property type="protein sequence ID" value="KRO15897.1"/>
    <property type="molecule type" value="Genomic_DNA"/>
</dbReference>
<evidence type="ECO:0000313" key="1">
    <source>
        <dbReference type="EMBL" id="KRO15897.1"/>
    </source>
</evidence>
<reference evidence="1 2" key="1">
    <citation type="journal article" date="2015" name="Genome Announc.">
        <title>Expanding the biotechnology potential of lactobacilli through comparative genomics of 213 strains and associated genera.</title>
        <authorList>
            <person name="Sun Z."/>
            <person name="Harris H.M."/>
            <person name="McCann A."/>
            <person name="Guo C."/>
            <person name="Argimon S."/>
            <person name="Zhang W."/>
            <person name="Yang X."/>
            <person name="Jeffery I.B."/>
            <person name="Cooney J.C."/>
            <person name="Kagawa T.F."/>
            <person name="Liu W."/>
            <person name="Song Y."/>
            <person name="Salvetti E."/>
            <person name="Wrobel A."/>
            <person name="Rasinkangas P."/>
            <person name="Parkhill J."/>
            <person name="Rea M.C."/>
            <person name="O'Sullivan O."/>
            <person name="Ritari J."/>
            <person name="Douillard F.P."/>
            <person name="Paul Ross R."/>
            <person name="Yang R."/>
            <person name="Briner A.E."/>
            <person name="Felis G.E."/>
            <person name="de Vos W.M."/>
            <person name="Barrangou R."/>
            <person name="Klaenhammer T.R."/>
            <person name="Caufield P.W."/>
            <person name="Cui Y."/>
            <person name="Zhang H."/>
            <person name="O'Toole P.W."/>
        </authorList>
    </citation>
    <scope>NUCLEOTIDE SEQUENCE [LARGE SCALE GENOMIC DNA]</scope>
    <source>
        <strain evidence="1 2">DSM 24301</strain>
    </source>
</reference>
<comment type="caution">
    <text evidence="1">The sequence shown here is derived from an EMBL/GenBank/DDBJ whole genome shotgun (WGS) entry which is preliminary data.</text>
</comment>
<dbReference type="Proteomes" id="UP000050969">
    <property type="component" value="Unassembled WGS sequence"/>
</dbReference>
<dbReference type="STRING" id="1293598.IV56_GL002087"/>
<protein>
    <submittedName>
        <fullName evidence="1">Uncharacterized protein</fullName>
    </submittedName>
</protein>
<name>A0A0R2MQJ4_9LACO</name>
<organism evidence="1 2">
    <name type="scientific">Lacticaseibacillus saniviri JCM 17471 = DSM 24301</name>
    <dbReference type="NCBI Taxonomy" id="1293598"/>
    <lineage>
        <taxon>Bacteria</taxon>
        <taxon>Bacillati</taxon>
        <taxon>Bacillota</taxon>
        <taxon>Bacilli</taxon>
        <taxon>Lactobacillales</taxon>
        <taxon>Lactobacillaceae</taxon>
        <taxon>Lacticaseibacillus</taxon>
    </lineage>
</organism>
<dbReference type="RefSeq" id="WP_054777837.1">
    <property type="nucleotide sequence ID" value="NZ_BBBX01000020.1"/>
</dbReference>
<sequence>MIELEGSVEGDSGLEEMIARLKQVDGQSVSAGVFGGFAAQKAMWNEYGTSRGIPARPFLRNTLYEHGSEWTAFVRPLMVAVMNGSEADVAAQLGPKMATSIQQTIKAGGFAPLAPSTIKKKGSSQPLIDTGDMIGAVTWRKGE</sequence>